<dbReference type="Proteomes" id="UP000039865">
    <property type="component" value="Unassembled WGS sequence"/>
</dbReference>
<dbReference type="InterPro" id="IPR026749">
    <property type="entry name" value="Tmem135"/>
</dbReference>
<dbReference type="AlphaFoldDB" id="A0A078ATI0"/>
<dbReference type="OrthoDB" id="296297at2759"/>
<name>A0A078ATI0_STYLE</name>
<evidence type="ECO:0000313" key="2">
    <source>
        <dbReference type="Proteomes" id="UP000039865"/>
    </source>
</evidence>
<evidence type="ECO:0000313" key="1">
    <source>
        <dbReference type="EMBL" id="CDW84492.1"/>
    </source>
</evidence>
<dbReference type="PANTHER" id="PTHR12459">
    <property type="entry name" value="TRANSMEMBRANE PROTEIN 135-RELATED"/>
    <property type="match status" value="1"/>
</dbReference>
<dbReference type="InParanoid" id="A0A078ATI0"/>
<dbReference type="EMBL" id="CCKQ01012854">
    <property type="protein sequence ID" value="CDW84492.1"/>
    <property type="molecule type" value="Genomic_DNA"/>
</dbReference>
<organism evidence="1 2">
    <name type="scientific">Stylonychia lemnae</name>
    <name type="common">Ciliate</name>
    <dbReference type="NCBI Taxonomy" id="5949"/>
    <lineage>
        <taxon>Eukaryota</taxon>
        <taxon>Sar</taxon>
        <taxon>Alveolata</taxon>
        <taxon>Ciliophora</taxon>
        <taxon>Intramacronucleata</taxon>
        <taxon>Spirotrichea</taxon>
        <taxon>Stichotrichia</taxon>
        <taxon>Sporadotrichida</taxon>
        <taxon>Oxytrichidae</taxon>
        <taxon>Stylonychinae</taxon>
        <taxon>Stylonychia</taxon>
    </lineage>
</organism>
<dbReference type="PANTHER" id="PTHR12459:SF15">
    <property type="entry name" value="TRANSMEMBRANE PROTEIN 135"/>
    <property type="match status" value="1"/>
</dbReference>
<protein>
    <submittedName>
        <fullName evidence="1">Uncharacterized protein</fullName>
    </submittedName>
</protein>
<accession>A0A078ATI0</accession>
<proteinExistence type="predicted"/>
<keyword evidence="2" id="KW-1185">Reference proteome</keyword>
<sequence>MCSMNGLNIQLRSQYKQFIAGALSSLSLSLANEKEISILTMIIYPRATEVIYKMMVQKGYLREFKHSDILAFMFCCSFIVYCYIFEPSNLPSNYIKAINNFSLLTKGEGTMFATVTEQVTRQIEQTYGVPR</sequence>
<reference evidence="1 2" key="1">
    <citation type="submission" date="2014-06" db="EMBL/GenBank/DDBJ databases">
        <authorList>
            <person name="Swart Estienne"/>
        </authorList>
    </citation>
    <scope>NUCLEOTIDE SEQUENCE [LARGE SCALE GENOMIC DNA]</scope>
    <source>
        <strain evidence="1 2">130c</strain>
    </source>
</reference>
<gene>
    <name evidence="1" type="primary">Contig13181.g14057</name>
    <name evidence="1" type="ORF">STYLEM_13556</name>
</gene>